<dbReference type="EC" id="4.2.3.-" evidence="4"/>
<dbReference type="Pfam" id="PF19086">
    <property type="entry name" value="Terpene_syn_C_2"/>
    <property type="match status" value="1"/>
</dbReference>
<keyword evidence="3 4" id="KW-0460">Magnesium</keyword>
<name>A0A2T5LL38_9EURO</name>
<dbReference type="RefSeq" id="XP_040748402.1">
    <property type="nucleotide sequence ID" value="XM_040901036.1"/>
</dbReference>
<evidence type="ECO:0000256" key="2">
    <source>
        <dbReference type="ARBA" id="ARBA00006333"/>
    </source>
</evidence>
<keyword evidence="4" id="KW-0456">Lyase</keyword>
<sequence>MSTMAYEVMRNPLFIELQQAILGQRITIANLYQLLPEWEPRTHKDYERMRDKVLNPWIRRWMEDEKLIQKMQKANFALFAAVLCHDSSFEKLCTVAKYFAWYFVWDDTLKYSVFDCGTLQLNPSAASGYREASLAYFRHVLLRDGDFPDLSMFSTELQKALHCWDEVGEHICQECSRDCCQLLLDRMLEYVGSVDTIDSLFSDGKIPNLETYWKRREHTAAVHCVIATIPFAYGIDVSRSVLDNKNMALLWKHASYIVHITNDMFSFRKEFNNGQLENMIPILMANIGVNCNQAMQLSYRICRQEVEGFNANANRLLKDKNESSRQISRAFIEGCKDVFMGLIHWSYNGERYFKAIEIGSNHFIRFQINPPSYQAVNTEGAKVAGPGPGAAAVGGSGTV</sequence>
<comment type="cofactor">
    <cofactor evidence="1 4">
        <name>Mg(2+)</name>
        <dbReference type="ChEBI" id="CHEBI:18420"/>
    </cofactor>
</comment>
<keyword evidence="4" id="KW-0479">Metal-binding</keyword>
<dbReference type="Gene3D" id="1.10.600.10">
    <property type="entry name" value="Farnesyl Diphosphate Synthase"/>
    <property type="match status" value="1"/>
</dbReference>
<gene>
    <name evidence="5" type="ORF">P175DRAFT_0561286</name>
</gene>
<dbReference type="OrthoDB" id="2861623at2759"/>
<evidence type="ECO:0000313" key="6">
    <source>
        <dbReference type="Proteomes" id="UP000244073"/>
    </source>
</evidence>
<dbReference type="PANTHER" id="PTHR35201">
    <property type="entry name" value="TERPENE SYNTHASE"/>
    <property type="match status" value="1"/>
</dbReference>
<dbReference type="GO" id="GO:0010333">
    <property type="term" value="F:terpene synthase activity"/>
    <property type="evidence" value="ECO:0007669"/>
    <property type="project" value="InterPro"/>
</dbReference>
<dbReference type="InterPro" id="IPR034686">
    <property type="entry name" value="Terpene_cyclase-like_2"/>
</dbReference>
<dbReference type="SFLD" id="SFLDG01020">
    <property type="entry name" value="Terpene_Cyclase_Like_2"/>
    <property type="match status" value="1"/>
</dbReference>
<dbReference type="GO" id="GO:0046872">
    <property type="term" value="F:metal ion binding"/>
    <property type="evidence" value="ECO:0007669"/>
    <property type="project" value="UniProtKB-KW"/>
</dbReference>
<dbReference type="Proteomes" id="UP000244073">
    <property type="component" value="Unassembled WGS sequence"/>
</dbReference>
<reference evidence="5 6" key="1">
    <citation type="journal article" date="2018" name="Proc. Natl. Acad. Sci. U.S.A.">
        <title>Linking secondary metabolites to gene clusters through genome sequencing of six diverse Aspergillus species.</title>
        <authorList>
            <person name="Kaerboelling I."/>
            <person name="Vesth T.C."/>
            <person name="Frisvad J.C."/>
            <person name="Nybo J.L."/>
            <person name="Theobald S."/>
            <person name="Kuo A."/>
            <person name="Bowyer P."/>
            <person name="Matsuda Y."/>
            <person name="Mondo S."/>
            <person name="Lyhne E.K."/>
            <person name="Kogle M.E."/>
            <person name="Clum A."/>
            <person name="Lipzen A."/>
            <person name="Salamov A."/>
            <person name="Ngan C.Y."/>
            <person name="Daum C."/>
            <person name="Chiniquy J."/>
            <person name="Barry K."/>
            <person name="LaButti K."/>
            <person name="Haridas S."/>
            <person name="Simmons B.A."/>
            <person name="Magnuson J.K."/>
            <person name="Mortensen U.H."/>
            <person name="Larsen T.O."/>
            <person name="Grigoriev I.V."/>
            <person name="Baker S.E."/>
            <person name="Andersen M.R."/>
        </authorList>
    </citation>
    <scope>NUCLEOTIDE SEQUENCE [LARGE SCALE GENOMIC DNA]</scope>
    <source>
        <strain evidence="5 6">IBT 24754</strain>
    </source>
</reference>
<dbReference type="GeneID" id="63817920"/>
<dbReference type="PANTHER" id="PTHR35201:SF4">
    <property type="entry name" value="BETA-PINACENE SYNTHASE-RELATED"/>
    <property type="match status" value="1"/>
</dbReference>
<proteinExistence type="inferred from homology"/>
<dbReference type="SFLD" id="SFLDS00005">
    <property type="entry name" value="Isoprenoid_Synthase_Type_I"/>
    <property type="match status" value="1"/>
</dbReference>
<dbReference type="EMBL" id="MSFN02000013">
    <property type="protein sequence ID" value="PTU16985.1"/>
    <property type="molecule type" value="Genomic_DNA"/>
</dbReference>
<comment type="caution">
    <text evidence="5">The sequence shown here is derived from an EMBL/GenBank/DDBJ whole genome shotgun (WGS) entry which is preliminary data.</text>
</comment>
<evidence type="ECO:0000256" key="4">
    <source>
        <dbReference type="RuleBase" id="RU366034"/>
    </source>
</evidence>
<organism evidence="5 6">
    <name type="scientific">Aspergillus ochraceoroseus IBT 24754</name>
    <dbReference type="NCBI Taxonomy" id="1392256"/>
    <lineage>
        <taxon>Eukaryota</taxon>
        <taxon>Fungi</taxon>
        <taxon>Dikarya</taxon>
        <taxon>Ascomycota</taxon>
        <taxon>Pezizomycotina</taxon>
        <taxon>Eurotiomycetes</taxon>
        <taxon>Eurotiomycetidae</taxon>
        <taxon>Eurotiales</taxon>
        <taxon>Aspergillaceae</taxon>
        <taxon>Aspergillus</taxon>
        <taxon>Aspergillus subgen. Nidulantes</taxon>
    </lineage>
</organism>
<dbReference type="GO" id="GO:0008299">
    <property type="term" value="P:isoprenoid biosynthetic process"/>
    <property type="evidence" value="ECO:0007669"/>
    <property type="project" value="UniProtKB-ARBA"/>
</dbReference>
<dbReference type="InterPro" id="IPR008949">
    <property type="entry name" value="Isoprenoid_synthase_dom_sf"/>
</dbReference>
<dbReference type="VEuPathDB" id="FungiDB:P175DRAFT_0561286"/>
<evidence type="ECO:0000256" key="1">
    <source>
        <dbReference type="ARBA" id="ARBA00001946"/>
    </source>
</evidence>
<dbReference type="SUPFAM" id="SSF48576">
    <property type="entry name" value="Terpenoid synthases"/>
    <property type="match status" value="1"/>
</dbReference>
<comment type="similarity">
    <text evidence="2 4">Belongs to the terpene synthase family.</text>
</comment>
<protein>
    <recommendedName>
        <fullName evidence="4">Terpene synthase</fullName>
        <ecNumber evidence="4">4.2.3.-</ecNumber>
    </recommendedName>
</protein>
<evidence type="ECO:0000256" key="3">
    <source>
        <dbReference type="ARBA" id="ARBA00022842"/>
    </source>
</evidence>
<evidence type="ECO:0000313" key="5">
    <source>
        <dbReference type="EMBL" id="PTU16985.1"/>
    </source>
</evidence>
<dbReference type="AlphaFoldDB" id="A0A2T5LL38"/>
<accession>A0A2T5LL38</accession>